<evidence type="ECO:0000313" key="5">
    <source>
        <dbReference type="EMBL" id="TYT25526.1"/>
    </source>
</evidence>
<keyword evidence="4" id="KW-0802">TPR repeat</keyword>
<evidence type="ECO:0000256" key="4">
    <source>
        <dbReference type="ARBA" id="ARBA00022803"/>
    </source>
</evidence>
<dbReference type="EMBL" id="VTFT01000001">
    <property type="protein sequence ID" value="TYT25526.1"/>
    <property type="molecule type" value="Genomic_DNA"/>
</dbReference>
<dbReference type="PANTHER" id="PTHR16263:SF4">
    <property type="entry name" value="TETRATRICOPEPTIDE REPEAT PROTEIN 38"/>
    <property type="match status" value="1"/>
</dbReference>
<gene>
    <name evidence="5" type="ORF">FZO89_04200</name>
</gene>
<dbReference type="InterPro" id="IPR033891">
    <property type="entry name" value="TTC38"/>
</dbReference>
<dbReference type="AlphaFoldDB" id="A0A5D4XLJ8"/>
<dbReference type="SUPFAM" id="SSF48452">
    <property type="entry name" value="TPR-like"/>
    <property type="match status" value="1"/>
</dbReference>
<protein>
    <recommendedName>
        <fullName evidence="2">Tetratricopeptide repeat protein 38</fullName>
    </recommendedName>
</protein>
<sequence>MHYPHLAARGAIAGLLSQSLESFLGFFGDPLAPLAQAMELDPDLAEARVLRAWMLMTAGDASLVPMAREDVAVARRSAAGTRLSLHLDALERWCGGDWRGAARAVEDINLQFPHDVLALLVGHFLDYYVGDARTQLVRTERAIAQWDPQRPGWHAVLGMYAFGLEENARYREAERFGRMAVEVEPRNAWAQHAVAHVLEMQGRPRDGIAWMESNPHWQADSGLSPHNWWHLALFHMALGDLERIVALYDGPITDGVEPRPLPLHDASSMLWRLRLRGQPLGDRWNELADRWAPYADEQWSAFNDWHALMAFVGAGRGDLVERKLRAQADAQARGDYRTGLADAGHAVCRAIVAHGNDDHRRVVELLRPIRGQTHRMGGSVAQRDLVELTLMDSARRSGQRMLADALEAERHNAMQWRAAA</sequence>
<dbReference type="PANTHER" id="PTHR16263">
    <property type="entry name" value="TETRATRICOPEPTIDE REPEAT PROTEIN 38"/>
    <property type="match status" value="1"/>
</dbReference>
<accession>A0A5D4XLJ8</accession>
<comment type="caution">
    <text evidence="5">The sequence shown here is derived from an EMBL/GenBank/DDBJ whole genome shotgun (WGS) entry which is preliminary data.</text>
</comment>
<dbReference type="InterPro" id="IPR011990">
    <property type="entry name" value="TPR-like_helical_dom_sf"/>
</dbReference>
<evidence type="ECO:0000256" key="3">
    <source>
        <dbReference type="ARBA" id="ARBA00022737"/>
    </source>
</evidence>
<keyword evidence="3" id="KW-0677">Repeat</keyword>
<dbReference type="CDD" id="cd05804">
    <property type="entry name" value="StaR_like"/>
    <property type="match status" value="1"/>
</dbReference>
<dbReference type="RefSeq" id="WP_149102077.1">
    <property type="nucleotide sequence ID" value="NZ_VTFT01000001.1"/>
</dbReference>
<proteinExistence type="inferred from homology"/>
<evidence type="ECO:0000313" key="6">
    <source>
        <dbReference type="Proteomes" id="UP000324973"/>
    </source>
</evidence>
<evidence type="ECO:0000256" key="1">
    <source>
        <dbReference type="ARBA" id="ARBA00005857"/>
    </source>
</evidence>
<dbReference type="Proteomes" id="UP000324973">
    <property type="component" value="Unassembled WGS sequence"/>
</dbReference>
<name>A0A5D4XLJ8_9GAMM</name>
<keyword evidence="6" id="KW-1185">Reference proteome</keyword>
<evidence type="ECO:0000256" key="2">
    <source>
        <dbReference type="ARBA" id="ARBA00019992"/>
    </source>
</evidence>
<dbReference type="Gene3D" id="1.25.40.10">
    <property type="entry name" value="Tetratricopeptide repeat domain"/>
    <property type="match status" value="1"/>
</dbReference>
<comment type="similarity">
    <text evidence="1">Belongs to the TTC38 family.</text>
</comment>
<dbReference type="OrthoDB" id="9815900at2"/>
<reference evidence="5 6" key="1">
    <citation type="submission" date="2019-08" db="EMBL/GenBank/DDBJ databases">
        <title>Luteimonas viscosus sp. nov., isolated from soil of a sunflower field.</title>
        <authorList>
            <person name="Jianli Z."/>
            <person name="Ying Z."/>
        </authorList>
    </citation>
    <scope>NUCLEOTIDE SEQUENCE [LARGE SCALE GENOMIC DNA]</scope>
    <source>
        <strain evidence="5 6">XBU10</strain>
    </source>
</reference>
<organism evidence="5 6">
    <name type="scientific">Luteimonas viscosa</name>
    <dbReference type="NCBI Taxonomy" id="1132694"/>
    <lineage>
        <taxon>Bacteria</taxon>
        <taxon>Pseudomonadati</taxon>
        <taxon>Pseudomonadota</taxon>
        <taxon>Gammaproteobacteria</taxon>
        <taxon>Lysobacterales</taxon>
        <taxon>Lysobacteraceae</taxon>
        <taxon>Luteimonas</taxon>
    </lineage>
</organism>